<keyword evidence="2" id="KW-1185">Reference proteome</keyword>
<name>A0ABV0BRX8_9SPHI</name>
<dbReference type="EMBL" id="JBDJNQ010000001">
    <property type="protein sequence ID" value="MEN5376117.1"/>
    <property type="molecule type" value="Genomic_DNA"/>
</dbReference>
<dbReference type="Proteomes" id="UP001409291">
    <property type="component" value="Unassembled WGS sequence"/>
</dbReference>
<sequence>MSKYTISNAFSQTFRFPVWKIEIDEISRLIAIECRDPENTIPYITVLDFKGIVYLDHFRLPEKEWTLAAIQDQVVVLRKVSENSPVSPGVWMLFHQKPDTTYLYHQYQYLGILNGYVHVRPQHITAGFEQYFSFLSKEILTTIPSEIKPYENDIVFPLEFNAQKPSFLQHIKNNEDLWISKCNDHFLWSYHEKRDKKYTIRLLLSDKKQVLDETLIISDLDLKLVQIYFQIGCQIFLLTHNKQEFVSYLV</sequence>
<comment type="caution">
    <text evidence="1">The sequence shown here is derived from an EMBL/GenBank/DDBJ whole genome shotgun (WGS) entry which is preliminary data.</text>
</comment>
<protein>
    <recommendedName>
        <fullName evidence="3">DUF4905 domain-containing protein</fullName>
    </recommendedName>
</protein>
<reference evidence="1 2" key="1">
    <citation type="submission" date="2024-04" db="EMBL/GenBank/DDBJ databases">
        <title>WGS of bacteria from Torrens River.</title>
        <authorList>
            <person name="Wyrsch E.R."/>
            <person name="Drigo B."/>
        </authorList>
    </citation>
    <scope>NUCLEOTIDE SEQUENCE [LARGE SCALE GENOMIC DNA]</scope>
    <source>
        <strain evidence="1 2">TWI391</strain>
    </source>
</reference>
<evidence type="ECO:0000313" key="2">
    <source>
        <dbReference type="Proteomes" id="UP001409291"/>
    </source>
</evidence>
<gene>
    <name evidence="1" type="ORF">ABE541_02475</name>
</gene>
<proteinExistence type="predicted"/>
<evidence type="ECO:0000313" key="1">
    <source>
        <dbReference type="EMBL" id="MEN5376117.1"/>
    </source>
</evidence>
<accession>A0ABV0BRX8</accession>
<dbReference type="RefSeq" id="WP_346580516.1">
    <property type="nucleotide sequence ID" value="NZ_JBDJLH010000005.1"/>
</dbReference>
<organism evidence="1 2">
    <name type="scientific">Sphingobacterium kitahiroshimense</name>
    <dbReference type="NCBI Taxonomy" id="470446"/>
    <lineage>
        <taxon>Bacteria</taxon>
        <taxon>Pseudomonadati</taxon>
        <taxon>Bacteroidota</taxon>
        <taxon>Sphingobacteriia</taxon>
        <taxon>Sphingobacteriales</taxon>
        <taxon>Sphingobacteriaceae</taxon>
        <taxon>Sphingobacterium</taxon>
    </lineage>
</organism>
<evidence type="ECO:0008006" key="3">
    <source>
        <dbReference type="Google" id="ProtNLM"/>
    </source>
</evidence>